<gene>
    <name evidence="1" type="ORF">A4U53_004155</name>
</gene>
<organism evidence="1 2">
    <name type="scientific">Rhizobium ruizarguesonis</name>
    <dbReference type="NCBI Taxonomy" id="2081791"/>
    <lineage>
        <taxon>Bacteria</taxon>
        <taxon>Pseudomonadati</taxon>
        <taxon>Pseudomonadota</taxon>
        <taxon>Alphaproteobacteria</taxon>
        <taxon>Hyphomicrobiales</taxon>
        <taxon>Rhizobiaceae</taxon>
        <taxon>Rhizobium/Agrobacterium group</taxon>
        <taxon>Rhizobium</taxon>
    </lineage>
</organism>
<reference evidence="1" key="1">
    <citation type="submission" date="2024-10" db="EMBL/GenBank/DDBJ databases">
        <title>Strain of Rhizobium-related bacteria isolated fromm roots of Vavilovia formosa.</title>
        <authorList>
            <person name="Kimeklis A."/>
            <person name="Afonin A."/>
        </authorList>
    </citation>
    <scope>NUCLEOTIDE SEQUENCE</scope>
    <source>
        <strain evidence="1">Vaf-46</strain>
    </source>
</reference>
<dbReference type="Proteomes" id="UP000078465">
    <property type="component" value="Plasmid unnamed5"/>
</dbReference>
<sequence length="149" mass="16158">MTDQAQQSANHARAVQSAEMLGKPMLGIALFILYGAYRMTQEGVWPSWPNGTILLGGGVVSMAFVVLYMRSIEDGPGRSWAKAASAFGGLIPYLYPLYVIGYVGIWSLIQLVTVGFTWSGLGAGMFGVIFGYRILKTFYDITELSTAKA</sequence>
<evidence type="ECO:0000313" key="2">
    <source>
        <dbReference type="Proteomes" id="UP000078465"/>
    </source>
</evidence>
<dbReference type="EMBL" id="CP171851">
    <property type="protein sequence ID" value="XKM38249.1"/>
    <property type="molecule type" value="Genomic_DNA"/>
</dbReference>
<evidence type="ECO:0000313" key="1">
    <source>
        <dbReference type="EMBL" id="XKM38249.1"/>
    </source>
</evidence>
<protein>
    <submittedName>
        <fullName evidence="1">Uncharacterized protein</fullName>
    </submittedName>
</protein>
<name>A0ACD5EGN8_9HYPH</name>
<accession>A0ACD5EGN8</accession>
<keyword evidence="1" id="KW-0614">Plasmid</keyword>
<proteinExistence type="predicted"/>
<geneLocation type="plasmid" evidence="1 2">
    <name>unnamed5</name>
</geneLocation>